<protein>
    <submittedName>
        <fullName evidence="2">AlNc14C8G1034 protein</fullName>
    </submittedName>
</protein>
<keyword evidence="1" id="KW-0812">Transmembrane</keyword>
<sequence>METRFLEFKAIVQQQSSHHLQSIVYGLWSMVYMAVVYWNQMLFCRQRAHVPFILNTHHMQLDHFAVAASSTDAPEKSSLDSHVRILEALVRTTSTGCVLHVHGTAVALYGSSIPSLQVKPLSALRKLNVWKSVFPKLQIFGRVDFQCLLPASGVCKLIEKCAAIPIQDGTDPFITSLSVLGYSTSCLGAEPSSLAYCNQNEEIDPASDFTCSSWIYEIIKGLTNQTWIQTQTEIRLRCRRRFRFEMCSFMEKDV</sequence>
<dbReference type="EMBL" id="FR824053">
    <property type="protein sequence ID" value="CCA15034.1"/>
    <property type="molecule type" value="Genomic_DNA"/>
</dbReference>
<keyword evidence="1" id="KW-0472">Membrane</keyword>
<feature type="transmembrane region" description="Helical" evidence="1">
    <location>
        <begin position="20"/>
        <end position="38"/>
    </location>
</feature>
<gene>
    <name evidence="2" type="primary">AlNc14C8G1034</name>
    <name evidence="2" type="ORF">ALNC14_011770</name>
</gene>
<dbReference type="HOGENOM" id="CLU_1095901_0_0_1"/>
<reference evidence="2" key="2">
    <citation type="submission" date="2011-02" db="EMBL/GenBank/DDBJ databases">
        <authorList>
            <person name="MacLean D."/>
        </authorList>
    </citation>
    <scope>NUCLEOTIDE SEQUENCE</scope>
</reference>
<name>F0W1V5_9STRA</name>
<evidence type="ECO:0000313" key="2">
    <source>
        <dbReference type="EMBL" id="CCA15034.1"/>
    </source>
</evidence>
<evidence type="ECO:0000256" key="1">
    <source>
        <dbReference type="SAM" id="Phobius"/>
    </source>
</evidence>
<dbReference type="AlphaFoldDB" id="F0W1V5"/>
<organism evidence="2">
    <name type="scientific">Albugo laibachii Nc14</name>
    <dbReference type="NCBI Taxonomy" id="890382"/>
    <lineage>
        <taxon>Eukaryota</taxon>
        <taxon>Sar</taxon>
        <taxon>Stramenopiles</taxon>
        <taxon>Oomycota</taxon>
        <taxon>Peronosporomycetes</taxon>
        <taxon>Albuginales</taxon>
        <taxon>Albuginaceae</taxon>
        <taxon>Albugo</taxon>
    </lineage>
</organism>
<accession>F0W1V5</accession>
<proteinExistence type="predicted"/>
<reference evidence="2" key="1">
    <citation type="journal article" date="2011" name="PLoS Biol.">
        <title>Gene gain and loss during evolution of obligate parasitism in the white rust pathogen of Arabidopsis thaliana.</title>
        <authorList>
            <person name="Kemen E."/>
            <person name="Gardiner A."/>
            <person name="Schultz-Larsen T."/>
            <person name="Kemen A.C."/>
            <person name="Balmuth A.L."/>
            <person name="Robert-Seilaniantz A."/>
            <person name="Bailey K."/>
            <person name="Holub E."/>
            <person name="Studholme D.J."/>
            <person name="Maclean D."/>
            <person name="Jones J.D."/>
        </authorList>
    </citation>
    <scope>NUCLEOTIDE SEQUENCE</scope>
</reference>
<keyword evidence="1" id="KW-1133">Transmembrane helix</keyword>